<comment type="similarity">
    <text evidence="2">Belongs to the phospholipase D family.</text>
</comment>
<feature type="chain" id="PRO_5047107380" description="phospholipase D" evidence="7">
    <location>
        <begin position="20"/>
        <end position="194"/>
    </location>
</feature>
<organism evidence="9 10">
    <name type="scientific">Paenibacillus aestuarii</name>
    <dbReference type="NCBI Taxonomy" id="516965"/>
    <lineage>
        <taxon>Bacteria</taxon>
        <taxon>Bacillati</taxon>
        <taxon>Bacillota</taxon>
        <taxon>Bacilli</taxon>
        <taxon>Bacillales</taxon>
        <taxon>Paenibacillaceae</taxon>
        <taxon>Paenibacillus</taxon>
    </lineage>
</organism>
<feature type="signal peptide" evidence="7">
    <location>
        <begin position="1"/>
        <end position="19"/>
    </location>
</feature>
<dbReference type="EMBL" id="JBHSMJ010000017">
    <property type="protein sequence ID" value="MFC5449092.1"/>
    <property type="molecule type" value="Genomic_DNA"/>
</dbReference>
<dbReference type="EC" id="3.1.4.4" evidence="3"/>
<evidence type="ECO:0000259" key="8">
    <source>
        <dbReference type="Pfam" id="PF13091"/>
    </source>
</evidence>
<comment type="caution">
    <text evidence="9">The sequence shown here is derived from an EMBL/GenBank/DDBJ whole genome shotgun (WGS) entry which is preliminary data.</text>
</comment>
<keyword evidence="5" id="KW-0442">Lipid degradation</keyword>
<dbReference type="SUPFAM" id="SSF56024">
    <property type="entry name" value="Phospholipase D/nuclease"/>
    <property type="match status" value="1"/>
</dbReference>
<gene>
    <name evidence="9" type="ORF">ACFPOG_12540</name>
</gene>
<comment type="catalytic activity">
    <reaction evidence="1">
        <text>a 1,2-diacyl-sn-glycero-3-phosphocholine + H2O = a 1,2-diacyl-sn-glycero-3-phosphate + choline + H(+)</text>
        <dbReference type="Rhea" id="RHEA:14445"/>
        <dbReference type="ChEBI" id="CHEBI:15354"/>
        <dbReference type="ChEBI" id="CHEBI:15377"/>
        <dbReference type="ChEBI" id="CHEBI:15378"/>
        <dbReference type="ChEBI" id="CHEBI:57643"/>
        <dbReference type="ChEBI" id="CHEBI:58608"/>
        <dbReference type="EC" id="3.1.4.4"/>
    </reaction>
</comment>
<feature type="domain" description="Phospholipase D-like" evidence="8">
    <location>
        <begin position="59"/>
        <end position="184"/>
    </location>
</feature>
<evidence type="ECO:0000256" key="5">
    <source>
        <dbReference type="ARBA" id="ARBA00022963"/>
    </source>
</evidence>
<dbReference type="Proteomes" id="UP001596044">
    <property type="component" value="Unassembled WGS sequence"/>
</dbReference>
<dbReference type="InterPro" id="IPR025202">
    <property type="entry name" value="PLD-like_dom"/>
</dbReference>
<proteinExistence type="inferred from homology"/>
<name>A0ABW0K8H5_9BACL</name>
<dbReference type="InterPro" id="IPR051406">
    <property type="entry name" value="PLD_domain"/>
</dbReference>
<reference evidence="10" key="1">
    <citation type="journal article" date="2019" name="Int. J. Syst. Evol. Microbiol.">
        <title>The Global Catalogue of Microorganisms (GCM) 10K type strain sequencing project: providing services to taxonomists for standard genome sequencing and annotation.</title>
        <authorList>
            <consortium name="The Broad Institute Genomics Platform"/>
            <consortium name="The Broad Institute Genome Sequencing Center for Infectious Disease"/>
            <person name="Wu L."/>
            <person name="Ma J."/>
        </authorList>
    </citation>
    <scope>NUCLEOTIDE SEQUENCE [LARGE SCALE GENOMIC DNA]</scope>
    <source>
        <strain evidence="10">KACC 11904</strain>
    </source>
</reference>
<protein>
    <recommendedName>
        <fullName evidence="3">phospholipase D</fullName>
        <ecNumber evidence="3">3.1.4.4</ecNumber>
    </recommendedName>
</protein>
<dbReference type="Pfam" id="PF13091">
    <property type="entry name" value="PLDc_2"/>
    <property type="match status" value="1"/>
</dbReference>
<keyword evidence="10" id="KW-1185">Reference proteome</keyword>
<dbReference type="Gene3D" id="3.30.870.10">
    <property type="entry name" value="Endonuclease Chain A"/>
    <property type="match status" value="1"/>
</dbReference>
<keyword evidence="7" id="KW-0732">Signal</keyword>
<dbReference type="RefSeq" id="WP_377524679.1">
    <property type="nucleotide sequence ID" value="NZ_JBHSMJ010000017.1"/>
</dbReference>
<dbReference type="PANTHER" id="PTHR43856">
    <property type="entry name" value="CARDIOLIPIN HYDROLASE"/>
    <property type="match status" value="1"/>
</dbReference>
<evidence type="ECO:0000256" key="7">
    <source>
        <dbReference type="SAM" id="SignalP"/>
    </source>
</evidence>
<sequence>MKKIIITMFALVLMTINLAGCGLQNAAVAAPIANRTATIEDNQLQWAYTREGEHPEKMLVDVINSAKSTLNISIYSITLDEIVNAILAAHKRGVKVRIMSDGDQSASKYQKEDLQKLRSTGIPIKVDTHPGYLHLKMTCADGQIVTTGSFNYSKQAATDNDEILVVIKNEKMAQAYEKVFEDNWNDKKNFQDFK</sequence>
<evidence type="ECO:0000313" key="9">
    <source>
        <dbReference type="EMBL" id="MFC5449092.1"/>
    </source>
</evidence>
<evidence type="ECO:0000256" key="6">
    <source>
        <dbReference type="ARBA" id="ARBA00023098"/>
    </source>
</evidence>
<evidence type="ECO:0000256" key="2">
    <source>
        <dbReference type="ARBA" id="ARBA00008664"/>
    </source>
</evidence>
<dbReference type="PANTHER" id="PTHR43856:SF1">
    <property type="entry name" value="MITOCHONDRIAL CARDIOLIPIN HYDROLASE"/>
    <property type="match status" value="1"/>
</dbReference>
<evidence type="ECO:0000256" key="4">
    <source>
        <dbReference type="ARBA" id="ARBA00022801"/>
    </source>
</evidence>
<evidence type="ECO:0000256" key="1">
    <source>
        <dbReference type="ARBA" id="ARBA00000798"/>
    </source>
</evidence>
<keyword evidence="4" id="KW-0378">Hydrolase</keyword>
<evidence type="ECO:0000256" key="3">
    <source>
        <dbReference type="ARBA" id="ARBA00012027"/>
    </source>
</evidence>
<keyword evidence="6" id="KW-0443">Lipid metabolism</keyword>
<evidence type="ECO:0000313" key="10">
    <source>
        <dbReference type="Proteomes" id="UP001596044"/>
    </source>
</evidence>
<accession>A0ABW0K8H5</accession>